<dbReference type="InterPro" id="IPR012337">
    <property type="entry name" value="RNaseH-like_sf"/>
</dbReference>
<dbReference type="PROSITE" id="PS51975">
    <property type="entry name" value="RNASE_H_2"/>
    <property type="match status" value="1"/>
</dbReference>
<comment type="subcellular location">
    <subcellularLocation>
        <location evidence="4 14">Cytoplasm</location>
    </subcellularLocation>
</comment>
<evidence type="ECO:0000256" key="3">
    <source>
        <dbReference type="ARBA" id="ARBA00004065"/>
    </source>
</evidence>
<evidence type="ECO:0000256" key="1">
    <source>
        <dbReference type="ARBA" id="ARBA00000077"/>
    </source>
</evidence>
<dbReference type="Proteomes" id="UP000826014">
    <property type="component" value="Chromosome"/>
</dbReference>
<evidence type="ECO:0000256" key="11">
    <source>
        <dbReference type="ARBA" id="ARBA00022759"/>
    </source>
</evidence>
<dbReference type="Gene3D" id="3.30.420.10">
    <property type="entry name" value="Ribonuclease H-like superfamily/Ribonuclease H"/>
    <property type="match status" value="1"/>
</dbReference>
<dbReference type="InterPro" id="IPR001352">
    <property type="entry name" value="RNase_HII/HIII"/>
</dbReference>
<keyword evidence="12 14" id="KW-0378">Hydrolase</keyword>
<comment type="cofactor">
    <cofactor evidence="2">
        <name>Mg(2+)</name>
        <dbReference type="ChEBI" id="CHEBI:18420"/>
    </cofactor>
</comment>
<comment type="similarity">
    <text evidence="5 14">Belongs to the RNase HII family. RnhC subfamily.</text>
</comment>
<dbReference type="RefSeq" id="WP_215217361.1">
    <property type="nucleotide sequence ID" value="NZ_CP075587.1"/>
</dbReference>
<evidence type="ECO:0000256" key="4">
    <source>
        <dbReference type="ARBA" id="ARBA00004496"/>
    </source>
</evidence>
<dbReference type="InterPro" id="IPR004641">
    <property type="entry name" value="RNase_HIII"/>
</dbReference>
<reference evidence="17 18" key="1">
    <citation type="journal article" date="2022" name="bioRxiv">
        <title>Ecology and evolution of chlamydial symbionts of arthropods.</title>
        <authorList>
            <person name="Halter T."/>
            <person name="Koestlbacher S."/>
            <person name="Collingro A."/>
            <person name="Sixt B.S."/>
            <person name="Toenshoff E.R."/>
            <person name="Hendrickx F."/>
            <person name="Kostanjsek R."/>
            <person name="Horn M."/>
        </authorList>
    </citation>
    <scope>NUCLEOTIDE SEQUENCE [LARGE SCALE GENOMIC DNA]</scope>
    <source>
        <strain evidence="17">W744xW776</strain>
    </source>
</reference>
<accession>A0ABX8V5T8</accession>
<dbReference type="NCBIfam" id="TIGR00716">
    <property type="entry name" value="rnhC"/>
    <property type="match status" value="1"/>
</dbReference>
<feature type="binding site" evidence="14 15">
    <location>
        <position position="98"/>
    </location>
    <ligand>
        <name>a divalent metal cation</name>
        <dbReference type="ChEBI" id="CHEBI:60240"/>
    </ligand>
</feature>
<dbReference type="PANTHER" id="PTHR10954:SF23">
    <property type="entry name" value="RIBONUCLEASE"/>
    <property type="match status" value="1"/>
</dbReference>
<keyword evidence="11 14" id="KW-0255">Endonuclease</keyword>
<dbReference type="EMBL" id="CP075587">
    <property type="protein sequence ID" value="QYF48942.1"/>
    <property type="molecule type" value="Genomic_DNA"/>
</dbReference>
<evidence type="ECO:0000256" key="7">
    <source>
        <dbReference type="ARBA" id="ARBA00021407"/>
    </source>
</evidence>
<dbReference type="HAMAP" id="MF_00053">
    <property type="entry name" value="RNase_HIII"/>
    <property type="match status" value="1"/>
</dbReference>
<dbReference type="PANTHER" id="PTHR10954">
    <property type="entry name" value="RIBONUCLEASE H2 SUBUNIT A"/>
    <property type="match status" value="1"/>
</dbReference>
<proteinExistence type="inferred from homology"/>
<evidence type="ECO:0000256" key="9">
    <source>
        <dbReference type="ARBA" id="ARBA00022722"/>
    </source>
</evidence>
<keyword evidence="8 14" id="KW-0963">Cytoplasm</keyword>
<comment type="catalytic activity">
    <reaction evidence="1 14 15">
        <text>Endonucleolytic cleavage to 5'-phosphomonoester.</text>
        <dbReference type="EC" id="3.1.26.4"/>
    </reaction>
</comment>
<organism evidence="17 18">
    <name type="scientific">Candidatus Rhabdochlamydia oedothoracis</name>
    <dbReference type="NCBI Taxonomy" id="2720720"/>
    <lineage>
        <taxon>Bacteria</taxon>
        <taxon>Pseudomonadati</taxon>
        <taxon>Chlamydiota</taxon>
        <taxon>Chlamydiia</taxon>
        <taxon>Parachlamydiales</taxon>
        <taxon>Candidatus Rhabdochlamydiaceae</taxon>
        <taxon>Candidatus Rhabdochlamydia</taxon>
    </lineage>
</organism>
<keyword evidence="9 14" id="KW-0540">Nuclease</keyword>
<dbReference type="Pfam" id="PF11858">
    <property type="entry name" value="DUF3378"/>
    <property type="match status" value="1"/>
</dbReference>
<comment type="cofactor">
    <cofactor evidence="14 15">
        <name>Mn(2+)</name>
        <dbReference type="ChEBI" id="CHEBI:29035"/>
    </cofactor>
    <cofactor evidence="14 15">
        <name>Mg(2+)</name>
        <dbReference type="ChEBI" id="CHEBI:18420"/>
    </cofactor>
    <text evidence="14 15">Manganese or magnesium. Binds 1 divalent metal ion per monomer in the absence of substrate. May bind a second metal ion after substrate binding.</text>
</comment>
<evidence type="ECO:0000313" key="17">
    <source>
        <dbReference type="EMBL" id="QYF48942.1"/>
    </source>
</evidence>
<keyword evidence="13 14" id="KW-0460">Magnesium</keyword>
<evidence type="ECO:0000256" key="2">
    <source>
        <dbReference type="ARBA" id="ARBA00001946"/>
    </source>
</evidence>
<evidence type="ECO:0000256" key="8">
    <source>
        <dbReference type="ARBA" id="ARBA00022490"/>
    </source>
</evidence>
<dbReference type="Pfam" id="PF01351">
    <property type="entry name" value="RNase_HII"/>
    <property type="match status" value="1"/>
</dbReference>
<name>A0ABX8V5T8_9BACT</name>
<dbReference type="GO" id="GO:0004523">
    <property type="term" value="F:RNA-DNA hybrid ribonuclease activity"/>
    <property type="evidence" value="ECO:0007669"/>
    <property type="project" value="UniProtKB-EC"/>
</dbReference>
<dbReference type="CDD" id="cd06590">
    <property type="entry name" value="RNase_HII_bacteria_HIII_like"/>
    <property type="match status" value="1"/>
</dbReference>
<evidence type="ECO:0000313" key="18">
    <source>
        <dbReference type="Proteomes" id="UP000826014"/>
    </source>
</evidence>
<dbReference type="SUPFAM" id="SSF53098">
    <property type="entry name" value="Ribonuclease H-like"/>
    <property type="match status" value="1"/>
</dbReference>
<feature type="domain" description="RNase H type-2" evidence="16">
    <location>
        <begin position="91"/>
        <end position="299"/>
    </location>
</feature>
<evidence type="ECO:0000256" key="13">
    <source>
        <dbReference type="ARBA" id="ARBA00022842"/>
    </source>
</evidence>
<evidence type="ECO:0000256" key="12">
    <source>
        <dbReference type="ARBA" id="ARBA00022801"/>
    </source>
</evidence>
<feature type="binding site" evidence="14 15">
    <location>
        <position position="97"/>
    </location>
    <ligand>
        <name>a divalent metal cation</name>
        <dbReference type="ChEBI" id="CHEBI:60240"/>
    </ligand>
</feature>
<evidence type="ECO:0000256" key="6">
    <source>
        <dbReference type="ARBA" id="ARBA00012180"/>
    </source>
</evidence>
<sequence length="299" mass="33805">MTFQKRSCFVTTMDLKLKDHLREDLIDQGFTLTTPAYTFFSAKKKGISCTLYTSGKLMIQGKEMDEFIRFYIEPQILQTFTYSNPEPTDTSERIGVDEAGKGDFFGPLCIAAVYADKKKIQGLLALRIRDSKILSDPAVIALASKIKTICPHTLVILKPKTYNQLYARFQNLNRLLAWGHATAIAELVQKTHCKQVIIDQFANETVILDAIKQKKLDLELTQRHRAESDLVVAAASILARAAFLQGLYDLRLFYKIQLPKGASQEVIRVGKAFCSKHSSYLLEEVAKLHFKTLQEILAH</sequence>
<evidence type="ECO:0000256" key="15">
    <source>
        <dbReference type="PROSITE-ProRule" id="PRU01319"/>
    </source>
</evidence>
<feature type="binding site" evidence="14 15">
    <location>
        <position position="199"/>
    </location>
    <ligand>
        <name>a divalent metal cation</name>
        <dbReference type="ChEBI" id="CHEBI:60240"/>
    </ligand>
</feature>
<dbReference type="InterPro" id="IPR012295">
    <property type="entry name" value="TBP_dom_sf"/>
</dbReference>
<dbReference type="InterPro" id="IPR024567">
    <property type="entry name" value="RNase_HII/HIII_dom"/>
</dbReference>
<gene>
    <name evidence="14" type="primary">rnhC</name>
    <name evidence="17" type="ORF">RHABOEDO_001185</name>
</gene>
<evidence type="ECO:0000256" key="10">
    <source>
        <dbReference type="ARBA" id="ARBA00022723"/>
    </source>
</evidence>
<keyword evidence="10 14" id="KW-0479">Metal-binding</keyword>
<dbReference type="EC" id="3.1.26.4" evidence="6 14"/>
<comment type="function">
    <text evidence="3 14">Endonuclease that specifically degrades the RNA of RNA-DNA hybrids.</text>
</comment>
<dbReference type="InterPro" id="IPR024568">
    <property type="entry name" value="RNase_HIII_N"/>
</dbReference>
<evidence type="ECO:0000256" key="14">
    <source>
        <dbReference type="HAMAP-Rule" id="MF_00053"/>
    </source>
</evidence>
<dbReference type="CDD" id="cd14796">
    <property type="entry name" value="RNAse_HIII_N"/>
    <property type="match status" value="1"/>
</dbReference>
<dbReference type="InterPro" id="IPR036397">
    <property type="entry name" value="RNaseH_sf"/>
</dbReference>
<protein>
    <recommendedName>
        <fullName evidence="7 14">Ribonuclease HIII</fullName>
        <shortName evidence="14">RNase HIII</shortName>
        <ecNumber evidence="6 14">3.1.26.4</ecNumber>
    </recommendedName>
</protein>
<evidence type="ECO:0000256" key="5">
    <source>
        <dbReference type="ARBA" id="ARBA00008378"/>
    </source>
</evidence>
<evidence type="ECO:0000259" key="16">
    <source>
        <dbReference type="PROSITE" id="PS51975"/>
    </source>
</evidence>
<dbReference type="PIRSF" id="PIRSF037748">
    <property type="entry name" value="RnhC"/>
    <property type="match status" value="1"/>
</dbReference>
<dbReference type="Gene3D" id="3.30.310.10">
    <property type="entry name" value="TATA-Binding Protein"/>
    <property type="match status" value="1"/>
</dbReference>
<keyword evidence="18" id="KW-1185">Reference proteome</keyword>